<dbReference type="PROSITE" id="PS50093">
    <property type="entry name" value="PKD"/>
    <property type="match status" value="2"/>
</dbReference>
<sequence>MRKFLFIIFILISCVFKSYAVHIAAGELSYLYQGPGASPNTARYLITMRLFRECNAPANSAQLNGENVTIGIYDKATGNYISQLKLAQQFVGNPPTIQNTPGINPCLTGNPIACYQVGTYSSTIDLPITANGYTLSWVRYSRAVVQNVAGNSVGATFTAEIPGTLQLPNGTNSSPIFTISDTTIVCKNTGFTFNYSASDPDGDSLAYKFAPAYDGTPGNYVGTTTPDPDPSLIPVLQPVSVNYIAPYSGLQPLGSGVTINVNTGLISGVAPPAGKYIVCVVVEEWRNKVLLDRHRKDFILTIGDCSVNGADLNPKYVNCNNFTFNFSNESTNPNIIAYAWKFGDTKNSNYDTSSKPTPTYTYSDTGTYTMKLKVTATGGCTDSATAQVAVFPGFKANFSVNGSCILNPYQFKDLSVAQYGVINSWQWNFGDPNTTSDTSTQQNPTYTYASTGTKTVFFTVTSTKGCVDTLSKIINVPDKPYLFLPFHDTLICSIDTLPLIANSPGSTFQWTSVQSPNSIINATSANPLVHPKDTAVYVVTVNNNGCLNKDSIQVNVLQFITVNAGPDTSICQTDTIQFNTVSYALSYQWKGSNGIPIAQVKYPKVAPLTNTTYYVQANLGKCPAYDTVNVKVFPYPSVSASGNANICFGNTTQLSGTTNADNFSWSPNNTLLNANTLNPTAGPNKTTYYVLTGKNNSGCIKAVSDSVLVKVIQPITIDVGTDTSVVLNQPLQLKAILADSSNFAYSWTPVEYLNNPSISHPIAIINTPVNDVTFTVKATELSSGCTGQSSIVVKVYNTGPDILVPKAFTPNGDGKNDIMRPILLGISRLDYFSIYNRWGQLIYSTSQPNAGWDGTVNGTAQPSGAYIYTAKGVDYLGNTITKNGTIVLIR</sequence>
<dbReference type="SMART" id="SM00089">
    <property type="entry name" value="PKD"/>
    <property type="match status" value="2"/>
</dbReference>
<dbReference type="InterPro" id="IPR013783">
    <property type="entry name" value="Ig-like_fold"/>
</dbReference>
<evidence type="ECO:0000313" key="2">
    <source>
        <dbReference type="EMBL" id="PZX61529.1"/>
    </source>
</evidence>
<dbReference type="InterPro" id="IPR035986">
    <property type="entry name" value="PKD_dom_sf"/>
</dbReference>
<dbReference type="InterPro" id="IPR026341">
    <property type="entry name" value="T9SS_type_B"/>
</dbReference>
<dbReference type="NCBIfam" id="TIGR04131">
    <property type="entry name" value="Bac_Flav_CTERM"/>
    <property type="match status" value="1"/>
</dbReference>
<feature type="domain" description="PKD" evidence="1">
    <location>
        <begin position="323"/>
        <end position="390"/>
    </location>
</feature>
<comment type="caution">
    <text evidence="2">The sequence shown here is derived from an EMBL/GenBank/DDBJ whole genome shotgun (WGS) entry which is preliminary data.</text>
</comment>
<dbReference type="SUPFAM" id="SSF49299">
    <property type="entry name" value="PKD domain"/>
    <property type="match status" value="2"/>
</dbReference>
<dbReference type="Pfam" id="PF13585">
    <property type="entry name" value="CHU_C"/>
    <property type="match status" value="1"/>
</dbReference>
<dbReference type="AlphaFoldDB" id="A0A2W7S3I5"/>
<dbReference type="Pfam" id="PF18911">
    <property type="entry name" value="PKD_4"/>
    <property type="match status" value="2"/>
</dbReference>
<dbReference type="CDD" id="cd00146">
    <property type="entry name" value="PKD"/>
    <property type="match status" value="2"/>
</dbReference>
<dbReference type="Gene3D" id="2.60.40.10">
    <property type="entry name" value="Immunoglobulins"/>
    <property type="match status" value="2"/>
</dbReference>
<accession>A0A2W7S3I5</accession>
<organism evidence="2 3">
    <name type="scientific">Hydrotalea sandarakina</name>
    <dbReference type="NCBI Taxonomy" id="1004304"/>
    <lineage>
        <taxon>Bacteria</taxon>
        <taxon>Pseudomonadati</taxon>
        <taxon>Bacteroidota</taxon>
        <taxon>Chitinophagia</taxon>
        <taxon>Chitinophagales</taxon>
        <taxon>Chitinophagaceae</taxon>
        <taxon>Hydrotalea</taxon>
    </lineage>
</organism>
<dbReference type="InterPro" id="IPR022409">
    <property type="entry name" value="PKD/Chitinase_dom"/>
</dbReference>
<dbReference type="InterPro" id="IPR000601">
    <property type="entry name" value="PKD_dom"/>
</dbReference>
<keyword evidence="3" id="KW-1185">Reference proteome</keyword>
<dbReference type="EMBL" id="QKZV01000007">
    <property type="protein sequence ID" value="PZX61529.1"/>
    <property type="molecule type" value="Genomic_DNA"/>
</dbReference>
<name>A0A2W7S3I5_9BACT</name>
<gene>
    <name evidence="2" type="ORF">LX80_02259</name>
</gene>
<dbReference type="RefSeq" id="WP_111296506.1">
    <property type="nucleotide sequence ID" value="NZ_QKZV01000007.1"/>
</dbReference>
<dbReference type="OrthoDB" id="1490014at2"/>
<evidence type="ECO:0000313" key="3">
    <source>
        <dbReference type="Proteomes" id="UP000249720"/>
    </source>
</evidence>
<protein>
    <submittedName>
        <fullName evidence="2">Gliding motility-associated-like protein</fullName>
    </submittedName>
</protein>
<feature type="domain" description="PKD" evidence="1">
    <location>
        <begin position="424"/>
        <end position="476"/>
    </location>
</feature>
<evidence type="ECO:0000259" key="1">
    <source>
        <dbReference type="PROSITE" id="PS50093"/>
    </source>
</evidence>
<dbReference type="Proteomes" id="UP000249720">
    <property type="component" value="Unassembled WGS sequence"/>
</dbReference>
<reference evidence="2 3" key="1">
    <citation type="submission" date="2018-06" db="EMBL/GenBank/DDBJ databases">
        <title>Genomic Encyclopedia of Archaeal and Bacterial Type Strains, Phase II (KMG-II): from individual species to whole genera.</title>
        <authorList>
            <person name="Goeker M."/>
        </authorList>
    </citation>
    <scope>NUCLEOTIDE SEQUENCE [LARGE SCALE GENOMIC DNA]</scope>
    <source>
        <strain evidence="2 3">DSM 23241</strain>
    </source>
</reference>
<proteinExistence type="predicted"/>